<dbReference type="AlphaFoldDB" id="A0A3D9L3X2"/>
<keyword evidence="1" id="KW-0812">Transmembrane</keyword>
<feature type="transmembrane region" description="Helical" evidence="1">
    <location>
        <begin position="38"/>
        <end position="55"/>
    </location>
</feature>
<protein>
    <recommendedName>
        <fullName evidence="4">PH (Pleckstrin Homology) domain-containing protein</fullName>
    </recommendedName>
</protein>
<dbReference type="RefSeq" id="WP_115867906.1">
    <property type="nucleotide sequence ID" value="NZ_QREG01000007.1"/>
</dbReference>
<comment type="caution">
    <text evidence="2">The sequence shown here is derived from an EMBL/GenBank/DDBJ whole genome shotgun (WGS) entry which is preliminary data.</text>
</comment>
<evidence type="ECO:0000313" key="3">
    <source>
        <dbReference type="Proteomes" id="UP000256779"/>
    </source>
</evidence>
<keyword evidence="1" id="KW-1133">Transmembrane helix</keyword>
<sequence>MNKIRVNQGRIVPFNFRIAATFFLFLLMFLAMMHLQELWAIVASIGFSMLIPLLWSSYRIIEIDPTNNAIWHITWILGYQIRDLSPYAQPEKLYINLLDESQRVNSHGGQTHTIRTKAHVAYLKLANGAKHRLISAKNEQALLKKLQPIEEKLGLKAIKNY</sequence>
<keyword evidence="1" id="KW-0472">Membrane</keyword>
<dbReference type="Proteomes" id="UP000256779">
    <property type="component" value="Unassembled WGS sequence"/>
</dbReference>
<organism evidence="2 3">
    <name type="scientific">Marinoscillum furvescens DSM 4134</name>
    <dbReference type="NCBI Taxonomy" id="1122208"/>
    <lineage>
        <taxon>Bacteria</taxon>
        <taxon>Pseudomonadati</taxon>
        <taxon>Bacteroidota</taxon>
        <taxon>Cytophagia</taxon>
        <taxon>Cytophagales</taxon>
        <taxon>Reichenbachiellaceae</taxon>
        <taxon>Marinoscillum</taxon>
    </lineage>
</organism>
<accession>A0A3D9L3X2</accession>
<name>A0A3D9L3X2_MARFU</name>
<evidence type="ECO:0000313" key="2">
    <source>
        <dbReference type="EMBL" id="RED99890.1"/>
    </source>
</evidence>
<gene>
    <name evidence="2" type="ORF">C7460_107174</name>
</gene>
<keyword evidence="3" id="KW-1185">Reference proteome</keyword>
<evidence type="ECO:0000256" key="1">
    <source>
        <dbReference type="SAM" id="Phobius"/>
    </source>
</evidence>
<reference evidence="2 3" key="1">
    <citation type="submission" date="2018-07" db="EMBL/GenBank/DDBJ databases">
        <title>Genomic Encyclopedia of Type Strains, Phase IV (KMG-IV): sequencing the most valuable type-strain genomes for metagenomic binning, comparative biology and taxonomic classification.</title>
        <authorList>
            <person name="Goeker M."/>
        </authorList>
    </citation>
    <scope>NUCLEOTIDE SEQUENCE [LARGE SCALE GENOMIC DNA]</scope>
    <source>
        <strain evidence="2 3">DSM 4134</strain>
    </source>
</reference>
<evidence type="ECO:0008006" key="4">
    <source>
        <dbReference type="Google" id="ProtNLM"/>
    </source>
</evidence>
<dbReference type="EMBL" id="QREG01000007">
    <property type="protein sequence ID" value="RED99890.1"/>
    <property type="molecule type" value="Genomic_DNA"/>
</dbReference>
<proteinExistence type="predicted"/>
<feature type="transmembrane region" description="Helical" evidence="1">
    <location>
        <begin position="12"/>
        <end position="32"/>
    </location>
</feature>